<feature type="transmembrane region" description="Helical" evidence="2">
    <location>
        <begin position="20"/>
        <end position="42"/>
    </location>
</feature>
<evidence type="ECO:0000313" key="4">
    <source>
        <dbReference type="Proteomes" id="UP000623678"/>
    </source>
</evidence>
<dbReference type="AlphaFoldDB" id="A0A926ESL0"/>
<dbReference type="Proteomes" id="UP000623678">
    <property type="component" value="Unassembled WGS sequence"/>
</dbReference>
<keyword evidence="4" id="KW-1185">Reference proteome</keyword>
<keyword evidence="2" id="KW-1133">Transmembrane helix</keyword>
<evidence type="ECO:0000313" key="3">
    <source>
        <dbReference type="EMBL" id="MBC8585520.1"/>
    </source>
</evidence>
<reference evidence="3" key="1">
    <citation type="submission" date="2020-08" db="EMBL/GenBank/DDBJ databases">
        <title>Genome public.</title>
        <authorList>
            <person name="Liu C."/>
            <person name="Sun Q."/>
        </authorList>
    </citation>
    <scope>NUCLEOTIDE SEQUENCE</scope>
    <source>
        <strain evidence="3">NSJ-64</strain>
    </source>
</reference>
<dbReference type="RefSeq" id="WP_262395307.1">
    <property type="nucleotide sequence ID" value="NZ_JACRTD010000005.1"/>
</dbReference>
<accession>A0A926ESL0</accession>
<feature type="region of interest" description="Disordered" evidence="1">
    <location>
        <begin position="227"/>
        <end position="248"/>
    </location>
</feature>
<name>A0A926ESL0_9FIRM</name>
<keyword evidence="2" id="KW-0472">Membrane</keyword>
<evidence type="ECO:0000256" key="1">
    <source>
        <dbReference type="SAM" id="MobiDB-lite"/>
    </source>
</evidence>
<dbReference type="EMBL" id="JACRTD010000005">
    <property type="protein sequence ID" value="MBC8585520.1"/>
    <property type="molecule type" value="Genomic_DNA"/>
</dbReference>
<evidence type="ECO:0000256" key="2">
    <source>
        <dbReference type="SAM" id="Phobius"/>
    </source>
</evidence>
<keyword evidence="2" id="KW-0812">Transmembrane</keyword>
<comment type="caution">
    <text evidence="3">The sequence shown here is derived from an EMBL/GenBank/DDBJ whole genome shotgun (WGS) entry which is preliminary data.</text>
</comment>
<organism evidence="3 4">
    <name type="scientific">Youxingia wuxianensis</name>
    <dbReference type="NCBI Taxonomy" id="2763678"/>
    <lineage>
        <taxon>Bacteria</taxon>
        <taxon>Bacillati</taxon>
        <taxon>Bacillota</taxon>
        <taxon>Clostridia</taxon>
        <taxon>Eubacteriales</taxon>
        <taxon>Oscillospiraceae</taxon>
        <taxon>Youxingia</taxon>
    </lineage>
</organism>
<proteinExistence type="predicted"/>
<sequence>MSTAENKIHYRKNKYAAPVGGIFLILSVIGLIAVVIVCINFTRGMLDNTKEKQKFEQIIGPVLMFDPPPFENAADLDPVLLLRASLWSTLLGEKRDTYEFDSLNQLMVPASDVDVACAQLFGPEIKLEHKTFGDYETNYYYDEETKTYYVPVTSQGGLYTPSVVKVVKKGDVLSLTVGYVPPATAWTQGFGGETKAANPDKYMIYELLKVKDHYQLTAIRDVPRDETASGAEALQGIPATVQTNSQSE</sequence>
<gene>
    <name evidence="3" type="ORF">H8705_07985</name>
</gene>
<protein>
    <submittedName>
        <fullName evidence="3">Uncharacterized protein</fullName>
    </submittedName>
</protein>